<dbReference type="Gene3D" id="2.60.40.420">
    <property type="entry name" value="Cupredoxins - blue copper proteins"/>
    <property type="match status" value="4"/>
</dbReference>
<dbReference type="InterPro" id="IPR008972">
    <property type="entry name" value="Cupredoxin"/>
</dbReference>
<dbReference type="PANTHER" id="PTHR11709">
    <property type="entry name" value="MULTI-COPPER OXIDASE"/>
    <property type="match status" value="1"/>
</dbReference>
<protein>
    <submittedName>
        <fullName evidence="8">38933_t:CDS:1</fullName>
    </submittedName>
</protein>
<dbReference type="InterPro" id="IPR011707">
    <property type="entry name" value="Cu-oxidase-like_N"/>
</dbReference>
<keyword evidence="9" id="KW-1185">Reference proteome</keyword>
<dbReference type="PROSITE" id="PS00080">
    <property type="entry name" value="MULTICOPPER_OXIDASE2"/>
    <property type="match status" value="1"/>
</dbReference>
<name>A0ABN7V338_GIGMA</name>
<dbReference type="InterPro" id="IPR001117">
    <property type="entry name" value="Cu-oxidase_2nd"/>
</dbReference>
<dbReference type="Pfam" id="PF00394">
    <property type="entry name" value="Cu-oxidase"/>
    <property type="match status" value="2"/>
</dbReference>
<dbReference type="Pfam" id="PF07732">
    <property type="entry name" value="Cu-oxidase_3"/>
    <property type="match status" value="1"/>
</dbReference>
<feature type="domain" description="Plastocyanin-like" evidence="7">
    <location>
        <begin position="86"/>
        <end position="172"/>
    </location>
</feature>
<evidence type="ECO:0000256" key="2">
    <source>
        <dbReference type="ARBA" id="ARBA00022723"/>
    </source>
</evidence>
<dbReference type="Proteomes" id="UP000789901">
    <property type="component" value="Unassembled WGS sequence"/>
</dbReference>
<evidence type="ECO:0000256" key="1">
    <source>
        <dbReference type="ARBA" id="ARBA00010609"/>
    </source>
</evidence>
<gene>
    <name evidence="8" type="ORF">GMARGA_LOCUS13393</name>
</gene>
<evidence type="ECO:0000313" key="9">
    <source>
        <dbReference type="Proteomes" id="UP000789901"/>
    </source>
</evidence>
<dbReference type="PROSITE" id="PS00079">
    <property type="entry name" value="MULTICOPPER_OXIDASE1"/>
    <property type="match status" value="1"/>
</dbReference>
<evidence type="ECO:0000259" key="6">
    <source>
        <dbReference type="Pfam" id="PF07731"/>
    </source>
</evidence>
<feature type="domain" description="Plastocyanin-like" evidence="6">
    <location>
        <begin position="391"/>
        <end position="508"/>
    </location>
</feature>
<evidence type="ECO:0000259" key="7">
    <source>
        <dbReference type="Pfam" id="PF07732"/>
    </source>
</evidence>
<keyword evidence="2" id="KW-0479">Metal-binding</keyword>
<feature type="domain" description="Plastocyanin-like" evidence="5">
    <location>
        <begin position="248"/>
        <end position="314"/>
    </location>
</feature>
<dbReference type="EMBL" id="CAJVQB010008480">
    <property type="protein sequence ID" value="CAG8719436.1"/>
    <property type="molecule type" value="Genomic_DNA"/>
</dbReference>
<organism evidence="8 9">
    <name type="scientific">Gigaspora margarita</name>
    <dbReference type="NCBI Taxonomy" id="4874"/>
    <lineage>
        <taxon>Eukaryota</taxon>
        <taxon>Fungi</taxon>
        <taxon>Fungi incertae sedis</taxon>
        <taxon>Mucoromycota</taxon>
        <taxon>Glomeromycotina</taxon>
        <taxon>Glomeromycetes</taxon>
        <taxon>Diversisporales</taxon>
        <taxon>Gigasporaceae</taxon>
        <taxon>Gigaspora</taxon>
    </lineage>
</organism>
<evidence type="ECO:0000256" key="3">
    <source>
        <dbReference type="ARBA" id="ARBA00023002"/>
    </source>
</evidence>
<dbReference type="InterPro" id="IPR002355">
    <property type="entry name" value="Cu_oxidase_Cu_BS"/>
</dbReference>
<evidence type="ECO:0000256" key="4">
    <source>
        <dbReference type="ARBA" id="ARBA00023008"/>
    </source>
</evidence>
<dbReference type="Pfam" id="PF07731">
    <property type="entry name" value="Cu-oxidase_2"/>
    <property type="match status" value="1"/>
</dbReference>
<comment type="similarity">
    <text evidence="1">Belongs to the multicopper oxidase family.</text>
</comment>
<comment type="caution">
    <text evidence="8">The sequence shown here is derived from an EMBL/GenBank/DDBJ whole genome shotgun (WGS) entry which is preliminary data.</text>
</comment>
<dbReference type="SUPFAM" id="SSF49503">
    <property type="entry name" value="Cupredoxins"/>
    <property type="match status" value="3"/>
</dbReference>
<dbReference type="InterPro" id="IPR033138">
    <property type="entry name" value="Cu_oxidase_CS"/>
</dbReference>
<dbReference type="PANTHER" id="PTHR11709:SF511">
    <property type="entry name" value="LACCASE"/>
    <property type="match status" value="1"/>
</dbReference>
<evidence type="ECO:0000313" key="8">
    <source>
        <dbReference type="EMBL" id="CAG8719436.1"/>
    </source>
</evidence>
<feature type="domain" description="Plastocyanin-like" evidence="5">
    <location>
        <begin position="188"/>
        <end position="238"/>
    </location>
</feature>
<accession>A0ABN7V338</accession>
<keyword evidence="4" id="KW-0186">Copper</keyword>
<sequence length="549" mass="62585">MPVDGICGVIELKKQLDYKSYRQAILEMVAADLHVVQENHVRQLTSCRKAFELIGKFVADDAEHLGNHERAYVPETKTFYLHLYKAKLSPDGFERVVWTVNGTYPGPTLVVTKGDRLVIHVINNLGVSTSIHYHGFFQRGTNWYDGVPGQTQCPIPNNTTFIYNFTVPDQSAIIVKDPDDPYQNDYDEEVVILLSDWYHNETFTLLNYYLSPASKGLEPRPDNGLINGRNNYNCKWVPVSYKCIDNAVEGMMTKRHTIHRLIINVAQRYSVIVTADKLVSNFWMRADLQITCYNAIGIEYLNPYVKAIVHYEGANHLDPTTKGWADNLNRLNNCIDLNTSDLKPFFPENVPAKADQTIYLNASIEKDASNVYRGVVNGSTYVVDVDNPTINQILFKNQTLFQPNQNVIGQFNTSQVIDIVAYNGVTGEHPFHLHGHTFWVLGSGPVDTKPDFSKLNIFDPIKRDTATIPNKGWIVIRFEANNPGIWGFHCHIEWHVEAGLVAQFIELPHELRKLKPPADWEQLCIKSPNHYNDLILQSEQRTIIDDMRN</sequence>
<dbReference type="InterPro" id="IPR045087">
    <property type="entry name" value="Cu-oxidase_fam"/>
</dbReference>
<evidence type="ECO:0000259" key="5">
    <source>
        <dbReference type="Pfam" id="PF00394"/>
    </source>
</evidence>
<keyword evidence="3" id="KW-0560">Oxidoreductase</keyword>
<reference evidence="8 9" key="1">
    <citation type="submission" date="2021-06" db="EMBL/GenBank/DDBJ databases">
        <authorList>
            <person name="Kallberg Y."/>
            <person name="Tangrot J."/>
            <person name="Rosling A."/>
        </authorList>
    </citation>
    <scope>NUCLEOTIDE SEQUENCE [LARGE SCALE GENOMIC DNA]</scope>
    <source>
        <strain evidence="8 9">120-4 pot B 10/14</strain>
    </source>
</reference>
<dbReference type="InterPro" id="IPR011706">
    <property type="entry name" value="Cu-oxidase_C"/>
</dbReference>
<feature type="non-terminal residue" evidence="8">
    <location>
        <position position="549"/>
    </location>
</feature>
<proteinExistence type="inferred from homology"/>